<keyword evidence="3" id="KW-1185">Reference proteome</keyword>
<accession>A0A392SCA3</accession>
<dbReference type="Proteomes" id="UP000265520">
    <property type="component" value="Unassembled WGS sequence"/>
</dbReference>
<feature type="region of interest" description="Disordered" evidence="1">
    <location>
        <begin position="1"/>
        <end position="76"/>
    </location>
</feature>
<sequence>GHQNQSNSEPTTTHTSRILNHARSRAHTIQKKRTTAAPSKNTHEPEHDGKTAQTRTGLDEHGTAAAAQPPSILRCKREQTGSAVVWGGELNAPPTFE</sequence>
<evidence type="ECO:0000313" key="3">
    <source>
        <dbReference type="Proteomes" id="UP000265520"/>
    </source>
</evidence>
<feature type="non-terminal residue" evidence="2">
    <location>
        <position position="97"/>
    </location>
</feature>
<feature type="compositionally biased region" description="Polar residues" evidence="1">
    <location>
        <begin position="1"/>
        <end position="18"/>
    </location>
</feature>
<evidence type="ECO:0000256" key="1">
    <source>
        <dbReference type="SAM" id="MobiDB-lite"/>
    </source>
</evidence>
<comment type="caution">
    <text evidence="2">The sequence shown here is derived from an EMBL/GenBank/DDBJ whole genome shotgun (WGS) entry which is preliminary data.</text>
</comment>
<organism evidence="2 3">
    <name type="scientific">Trifolium medium</name>
    <dbReference type="NCBI Taxonomy" id="97028"/>
    <lineage>
        <taxon>Eukaryota</taxon>
        <taxon>Viridiplantae</taxon>
        <taxon>Streptophyta</taxon>
        <taxon>Embryophyta</taxon>
        <taxon>Tracheophyta</taxon>
        <taxon>Spermatophyta</taxon>
        <taxon>Magnoliopsida</taxon>
        <taxon>eudicotyledons</taxon>
        <taxon>Gunneridae</taxon>
        <taxon>Pentapetalae</taxon>
        <taxon>rosids</taxon>
        <taxon>fabids</taxon>
        <taxon>Fabales</taxon>
        <taxon>Fabaceae</taxon>
        <taxon>Papilionoideae</taxon>
        <taxon>50 kb inversion clade</taxon>
        <taxon>NPAAA clade</taxon>
        <taxon>Hologalegina</taxon>
        <taxon>IRL clade</taxon>
        <taxon>Trifolieae</taxon>
        <taxon>Trifolium</taxon>
    </lineage>
</organism>
<proteinExistence type="predicted"/>
<feature type="compositionally biased region" description="Basic residues" evidence="1">
    <location>
        <begin position="20"/>
        <end position="34"/>
    </location>
</feature>
<feature type="compositionally biased region" description="Basic and acidic residues" evidence="1">
    <location>
        <begin position="41"/>
        <end position="50"/>
    </location>
</feature>
<dbReference type="AlphaFoldDB" id="A0A392SCA3"/>
<feature type="non-terminal residue" evidence="2">
    <location>
        <position position="1"/>
    </location>
</feature>
<evidence type="ECO:0000313" key="2">
    <source>
        <dbReference type="EMBL" id="MCI45570.1"/>
    </source>
</evidence>
<reference evidence="2 3" key="1">
    <citation type="journal article" date="2018" name="Front. Plant Sci.">
        <title>Red Clover (Trifolium pratense) and Zigzag Clover (T. medium) - A Picture of Genomic Similarities and Differences.</title>
        <authorList>
            <person name="Dluhosova J."/>
            <person name="Istvanek J."/>
            <person name="Nedelnik J."/>
            <person name="Repkova J."/>
        </authorList>
    </citation>
    <scope>NUCLEOTIDE SEQUENCE [LARGE SCALE GENOMIC DNA]</scope>
    <source>
        <strain evidence="3">cv. 10/8</strain>
        <tissue evidence="2">Leaf</tissue>
    </source>
</reference>
<protein>
    <submittedName>
        <fullName evidence="2">Uncharacterized protein</fullName>
    </submittedName>
</protein>
<dbReference type="EMBL" id="LXQA010345910">
    <property type="protein sequence ID" value="MCI45570.1"/>
    <property type="molecule type" value="Genomic_DNA"/>
</dbReference>
<name>A0A392SCA3_9FABA</name>